<gene>
    <name evidence="6" type="ORF">M23134_06966</name>
</gene>
<evidence type="ECO:0000256" key="2">
    <source>
        <dbReference type="ARBA" id="ARBA00022741"/>
    </source>
</evidence>
<dbReference type="Pfam" id="PF00781">
    <property type="entry name" value="DAGK_cat"/>
    <property type="match status" value="1"/>
</dbReference>
<dbReference type="GO" id="GO:0016301">
    <property type="term" value="F:kinase activity"/>
    <property type="evidence" value="ECO:0007669"/>
    <property type="project" value="UniProtKB-KW"/>
</dbReference>
<dbReference type="RefSeq" id="WP_002704585.1">
    <property type="nucleotide sequence ID" value="NZ_AAWS01000066.1"/>
</dbReference>
<dbReference type="InterPro" id="IPR016064">
    <property type="entry name" value="NAD/diacylglycerol_kinase_sf"/>
</dbReference>
<dbReference type="InterPro" id="IPR045540">
    <property type="entry name" value="YegS/DAGK_C"/>
</dbReference>
<dbReference type="EMBL" id="AAWS01000066">
    <property type="protein sequence ID" value="EAY24563.1"/>
    <property type="molecule type" value="Genomic_DNA"/>
</dbReference>
<dbReference type="Pfam" id="PF19279">
    <property type="entry name" value="YegS_C"/>
    <property type="match status" value="1"/>
</dbReference>
<dbReference type="eggNOG" id="COG1597">
    <property type="taxonomic scope" value="Bacteria"/>
</dbReference>
<evidence type="ECO:0000256" key="4">
    <source>
        <dbReference type="ARBA" id="ARBA00022840"/>
    </source>
</evidence>
<evidence type="ECO:0000256" key="1">
    <source>
        <dbReference type="ARBA" id="ARBA00022679"/>
    </source>
</evidence>
<dbReference type="InterPro" id="IPR017438">
    <property type="entry name" value="ATP-NAD_kinase_N"/>
</dbReference>
<dbReference type="PANTHER" id="PTHR12358">
    <property type="entry name" value="SPHINGOSINE KINASE"/>
    <property type="match status" value="1"/>
</dbReference>
<dbReference type="AlphaFoldDB" id="A1ZYH9"/>
<keyword evidence="7" id="KW-1185">Reference proteome</keyword>
<comment type="caution">
    <text evidence="6">The sequence shown here is derived from an EMBL/GenBank/DDBJ whole genome shotgun (WGS) entry which is preliminary data.</text>
</comment>
<evidence type="ECO:0000313" key="7">
    <source>
        <dbReference type="Proteomes" id="UP000004095"/>
    </source>
</evidence>
<keyword evidence="1" id="KW-0808">Transferase</keyword>
<protein>
    <submittedName>
        <fullName evidence="6">Diacylglycerol kinase related protein, putative</fullName>
    </submittedName>
</protein>
<dbReference type="Proteomes" id="UP000004095">
    <property type="component" value="Unassembled WGS sequence"/>
</dbReference>
<dbReference type="PROSITE" id="PS50146">
    <property type="entry name" value="DAGK"/>
    <property type="match status" value="1"/>
</dbReference>
<dbReference type="SMART" id="SM00046">
    <property type="entry name" value="DAGKc"/>
    <property type="match status" value="1"/>
</dbReference>
<dbReference type="Gene3D" id="2.60.200.40">
    <property type="match status" value="1"/>
</dbReference>
<reference evidence="6 7" key="1">
    <citation type="submission" date="2007-01" db="EMBL/GenBank/DDBJ databases">
        <authorList>
            <person name="Haygood M."/>
            <person name="Podell S."/>
            <person name="Anderson C."/>
            <person name="Hopkinson B."/>
            <person name="Roe K."/>
            <person name="Barbeau K."/>
            <person name="Gaasterland T."/>
            <person name="Ferriera S."/>
            <person name="Johnson J."/>
            <person name="Kravitz S."/>
            <person name="Beeson K."/>
            <person name="Sutton G."/>
            <person name="Rogers Y.-H."/>
            <person name="Friedman R."/>
            <person name="Frazier M."/>
            <person name="Venter J.C."/>
        </authorList>
    </citation>
    <scope>NUCLEOTIDE SEQUENCE [LARGE SCALE GENOMIC DNA]</scope>
    <source>
        <strain evidence="6 7">ATCC 23134</strain>
    </source>
</reference>
<keyword evidence="2" id="KW-0547">Nucleotide-binding</keyword>
<dbReference type="GO" id="GO:0005524">
    <property type="term" value="F:ATP binding"/>
    <property type="evidence" value="ECO:0007669"/>
    <property type="project" value="UniProtKB-KW"/>
</dbReference>
<dbReference type="Gene3D" id="3.40.50.10330">
    <property type="entry name" value="Probable inorganic polyphosphate/atp-NAD kinase, domain 1"/>
    <property type="match status" value="1"/>
</dbReference>
<dbReference type="SUPFAM" id="SSF111331">
    <property type="entry name" value="NAD kinase/diacylglycerol kinase-like"/>
    <property type="match status" value="1"/>
</dbReference>
<evidence type="ECO:0000259" key="5">
    <source>
        <dbReference type="PROSITE" id="PS50146"/>
    </source>
</evidence>
<keyword evidence="4" id="KW-0067">ATP-binding</keyword>
<organism evidence="6 7">
    <name type="scientific">Microscilla marina ATCC 23134</name>
    <dbReference type="NCBI Taxonomy" id="313606"/>
    <lineage>
        <taxon>Bacteria</taxon>
        <taxon>Pseudomonadati</taxon>
        <taxon>Bacteroidota</taxon>
        <taxon>Cytophagia</taxon>
        <taxon>Cytophagales</taxon>
        <taxon>Microscillaceae</taxon>
        <taxon>Microscilla</taxon>
    </lineage>
</organism>
<dbReference type="OrthoDB" id="9786026at2"/>
<dbReference type="InterPro" id="IPR050187">
    <property type="entry name" value="Lipid_Phosphate_FormReg"/>
</dbReference>
<dbReference type="PANTHER" id="PTHR12358:SF54">
    <property type="entry name" value="SPHINGOSINE KINASE RELATED PROTEIN"/>
    <property type="match status" value="1"/>
</dbReference>
<dbReference type="InterPro" id="IPR001206">
    <property type="entry name" value="Diacylglycerol_kinase_cat_dom"/>
</dbReference>
<evidence type="ECO:0000313" key="6">
    <source>
        <dbReference type="EMBL" id="EAY24563.1"/>
    </source>
</evidence>
<name>A1ZYH9_MICM2</name>
<proteinExistence type="predicted"/>
<sequence>MKLLFLVNPISGGVDKTPFMEVANQLCNKYGIDFQVFETTGNNDKECFEKQLNDYQPDRVAVVGGDGTVQFASIALQSTHYAMGIVPLGSANGMAEELGVNNDPTEAFKDLLLSHLIVPLDLLQVNKAHQLLHIGDVGTNAELVNKYENDSRRGMMTYAKYLLSELVNLTPFEVKIEANGEVIEKSAIMVAICNAQKYGTGIPLNLSGNPLDGQFELVVIEKVGVKSLINAGLSKFDPRFFDDEHSTIITTKEARICLEKSRLLQLDGEVIGEVETIDVGILPGVVQLITNKDNPHV</sequence>
<keyword evidence="3 6" id="KW-0418">Kinase</keyword>
<feature type="domain" description="DAGKc" evidence="5">
    <location>
        <begin position="1"/>
        <end position="129"/>
    </location>
</feature>
<accession>A1ZYH9</accession>
<evidence type="ECO:0000256" key="3">
    <source>
        <dbReference type="ARBA" id="ARBA00022777"/>
    </source>
</evidence>